<accession>A0A811T6H1</accession>
<dbReference type="AlphaFoldDB" id="A0A811T6H1"/>
<evidence type="ECO:0000313" key="1">
    <source>
        <dbReference type="EMBL" id="CAD6490184.1"/>
    </source>
</evidence>
<evidence type="ECO:0000313" key="3">
    <source>
        <dbReference type="Proteomes" id="UP000606624"/>
    </source>
</evidence>
<evidence type="ECO:0000313" key="2">
    <source>
        <dbReference type="EMBL" id="CAD6491605.1"/>
    </source>
</evidence>
<name>A0A811T6H1_9EURY</name>
<organism evidence="1 3">
    <name type="scientific">Candidatus Argoarchaeum ethanivorans</name>
    <dbReference type="NCBI Taxonomy" id="2608793"/>
    <lineage>
        <taxon>Archaea</taxon>
        <taxon>Methanobacteriati</taxon>
        <taxon>Methanobacteriota</taxon>
        <taxon>Stenosarchaea group</taxon>
        <taxon>Methanomicrobia</taxon>
        <taxon>Methanosarcinales</taxon>
        <taxon>Methanosarcinales incertae sedis</taxon>
        <taxon>GOM Arc I cluster</taxon>
        <taxon>Candidatus Argoarchaeum</taxon>
    </lineage>
</organism>
<dbReference type="Proteomes" id="UP000603056">
    <property type="component" value="Unassembled WGS sequence"/>
</dbReference>
<protein>
    <submittedName>
        <fullName evidence="1">Uncharacterized protein</fullName>
    </submittedName>
</protein>
<proteinExistence type="predicted"/>
<comment type="caution">
    <text evidence="1">The sequence shown here is derived from an EMBL/GenBank/DDBJ whole genome shotgun (WGS) entry which is preliminary data.</text>
</comment>
<dbReference type="Proteomes" id="UP000606624">
    <property type="component" value="Unassembled WGS sequence"/>
</dbReference>
<reference evidence="1" key="1">
    <citation type="submission" date="2020-10" db="EMBL/GenBank/DDBJ databases">
        <authorList>
            <person name="Hahn C.J."/>
            <person name="Laso-Perez R."/>
            <person name="Vulcano F."/>
            <person name="Vaziourakis K.-M."/>
            <person name="Stokke R."/>
            <person name="Steen I.H."/>
            <person name="Teske A."/>
            <person name="Boetius A."/>
            <person name="Liebeke M."/>
            <person name="Amann R."/>
            <person name="Knittel K."/>
        </authorList>
    </citation>
    <scope>NUCLEOTIDE SEQUENCE</scope>
    <source>
        <strain evidence="1">Gfbio:e3339647-f889-4370-9287-4fb5cb688e4c:AG392E03_GoMArc1</strain>
        <strain evidence="2">Gfbio:e3339647-f889-4370-9287-4fb5cb688e4c:AG394J04_GoMArc1</strain>
    </source>
</reference>
<sequence>MGLTYMENVADTRESPVRGIVEGDFFHKKSSKNCPPGGVQIVG</sequence>
<dbReference type="EMBL" id="CAJHIP010000004">
    <property type="protein sequence ID" value="CAD6491605.1"/>
    <property type="molecule type" value="Genomic_DNA"/>
</dbReference>
<gene>
    <name evidence="2" type="ORF">FFODKBPE_00157</name>
    <name evidence="1" type="ORF">KFBDDELM_00062</name>
</gene>
<dbReference type="EMBL" id="CAJHIN010000001">
    <property type="protein sequence ID" value="CAD6490184.1"/>
    <property type="molecule type" value="Genomic_DNA"/>
</dbReference>